<dbReference type="Proteomes" id="UP000004088">
    <property type="component" value="Unassembled WGS sequence"/>
</dbReference>
<proteinExistence type="predicted"/>
<name>F0F0K1_9NEIS</name>
<sequence length="50" mass="5655">MSFGWFADVPAVPNTYTTNGEAVLIEFGKCRLLLAFRRPCIKRDQKQPAP</sequence>
<dbReference type="HOGENOM" id="CLU_3118753_0_0_4"/>
<organism evidence="1 2">
    <name type="scientific">Kingella denitrificans ATCC 33394</name>
    <dbReference type="NCBI Taxonomy" id="888741"/>
    <lineage>
        <taxon>Bacteria</taxon>
        <taxon>Pseudomonadati</taxon>
        <taxon>Pseudomonadota</taxon>
        <taxon>Betaproteobacteria</taxon>
        <taxon>Neisseriales</taxon>
        <taxon>Neisseriaceae</taxon>
        <taxon>Kingella</taxon>
    </lineage>
</organism>
<keyword evidence="2" id="KW-1185">Reference proteome</keyword>
<dbReference type="AlphaFoldDB" id="F0F0K1"/>
<gene>
    <name evidence="1" type="ORF">HMPREF9098_1636</name>
</gene>
<dbReference type="STRING" id="888741.HMPREF9098_1636"/>
<accession>F0F0K1</accession>
<comment type="caution">
    <text evidence="1">The sequence shown here is derived from an EMBL/GenBank/DDBJ whole genome shotgun (WGS) entry which is preliminary data.</text>
</comment>
<reference evidence="1 2" key="1">
    <citation type="submission" date="2011-01" db="EMBL/GenBank/DDBJ databases">
        <authorList>
            <person name="Muzny D."/>
            <person name="Qin X."/>
            <person name="Deng J."/>
            <person name="Jiang H."/>
            <person name="Liu Y."/>
            <person name="Qu J."/>
            <person name="Song X.-Z."/>
            <person name="Zhang L."/>
            <person name="Thornton R."/>
            <person name="Coyle M."/>
            <person name="Francisco L."/>
            <person name="Jackson L."/>
            <person name="Javaid M."/>
            <person name="Korchina V."/>
            <person name="Kovar C."/>
            <person name="Mata R."/>
            <person name="Mathew T."/>
            <person name="Ngo R."/>
            <person name="Nguyen L."/>
            <person name="Nguyen N."/>
            <person name="Okwuonu G."/>
            <person name="Ongeri F."/>
            <person name="Pham C."/>
            <person name="Simmons D."/>
            <person name="Wilczek-Boney K."/>
            <person name="Hale W."/>
            <person name="Jakkamsetti A."/>
            <person name="Pham P."/>
            <person name="Ruth R."/>
            <person name="San Lucas F."/>
            <person name="Warren J."/>
            <person name="Zhang J."/>
            <person name="Zhao Z."/>
            <person name="Zhou C."/>
            <person name="Zhu D."/>
            <person name="Lee S."/>
            <person name="Bess C."/>
            <person name="Blankenburg K."/>
            <person name="Forbes L."/>
            <person name="Fu Q."/>
            <person name="Gubbala S."/>
            <person name="Hirani K."/>
            <person name="Jayaseelan J.C."/>
            <person name="Lara F."/>
            <person name="Munidasa M."/>
            <person name="Palculict T."/>
            <person name="Patil S."/>
            <person name="Pu L.-L."/>
            <person name="Saada N."/>
            <person name="Tang L."/>
            <person name="Weissenberger G."/>
            <person name="Zhu Y."/>
            <person name="Hemphill L."/>
            <person name="Shang Y."/>
            <person name="Youmans B."/>
            <person name="Ayvaz T."/>
            <person name="Ross M."/>
            <person name="Santibanez J."/>
            <person name="Aqrawi P."/>
            <person name="Gross S."/>
            <person name="Joshi V."/>
            <person name="Fowler G."/>
            <person name="Nazareth L."/>
            <person name="Reid J."/>
            <person name="Worley K."/>
            <person name="Petrosino J."/>
            <person name="Highlander S."/>
            <person name="Gibbs R."/>
        </authorList>
    </citation>
    <scope>NUCLEOTIDE SEQUENCE [LARGE SCALE GENOMIC DNA]</scope>
    <source>
        <strain evidence="1 2">ATCC 33394</strain>
    </source>
</reference>
<protein>
    <submittedName>
        <fullName evidence="1">Uncharacterized protein</fullName>
    </submittedName>
</protein>
<evidence type="ECO:0000313" key="2">
    <source>
        <dbReference type="Proteomes" id="UP000004088"/>
    </source>
</evidence>
<dbReference type="EMBL" id="AEWV01000029">
    <property type="protein sequence ID" value="EGC16955.1"/>
    <property type="molecule type" value="Genomic_DNA"/>
</dbReference>
<evidence type="ECO:0000313" key="1">
    <source>
        <dbReference type="EMBL" id="EGC16955.1"/>
    </source>
</evidence>